<dbReference type="AlphaFoldDB" id="A0AAV4RXA8"/>
<evidence type="ECO:0000313" key="1">
    <source>
        <dbReference type="EMBL" id="GIY24920.1"/>
    </source>
</evidence>
<reference evidence="1 2" key="1">
    <citation type="submission" date="2021-06" db="EMBL/GenBank/DDBJ databases">
        <title>Caerostris darwini draft genome.</title>
        <authorList>
            <person name="Kono N."/>
            <person name="Arakawa K."/>
        </authorList>
    </citation>
    <scope>NUCLEOTIDE SEQUENCE [LARGE SCALE GENOMIC DNA]</scope>
</reference>
<dbReference type="Proteomes" id="UP001054837">
    <property type="component" value="Unassembled WGS sequence"/>
</dbReference>
<proteinExistence type="predicted"/>
<organism evidence="1 2">
    <name type="scientific">Caerostris darwini</name>
    <dbReference type="NCBI Taxonomy" id="1538125"/>
    <lineage>
        <taxon>Eukaryota</taxon>
        <taxon>Metazoa</taxon>
        <taxon>Ecdysozoa</taxon>
        <taxon>Arthropoda</taxon>
        <taxon>Chelicerata</taxon>
        <taxon>Arachnida</taxon>
        <taxon>Araneae</taxon>
        <taxon>Araneomorphae</taxon>
        <taxon>Entelegynae</taxon>
        <taxon>Araneoidea</taxon>
        <taxon>Araneidae</taxon>
        <taxon>Caerostris</taxon>
    </lineage>
</organism>
<dbReference type="EMBL" id="BPLQ01006753">
    <property type="protein sequence ID" value="GIY24920.1"/>
    <property type="molecule type" value="Genomic_DNA"/>
</dbReference>
<gene>
    <name evidence="1" type="ORF">CDAR_165871</name>
</gene>
<keyword evidence="2" id="KW-1185">Reference proteome</keyword>
<protein>
    <submittedName>
        <fullName evidence="1">Uncharacterized protein</fullName>
    </submittedName>
</protein>
<accession>A0AAV4RXA8</accession>
<sequence>MPMTDCWRVRCFQVQQRAVRQLGVKCGMTLSKGMLQTRPFRYLGTMNTEELRKWKHTLIYYCIEKSEAIPKETVILWNCLKVGKIATEASHISSEVYGRSLWKCRNSLWKLLFPVRLNKTGTKHNMFMQTI</sequence>
<evidence type="ECO:0000313" key="2">
    <source>
        <dbReference type="Proteomes" id="UP001054837"/>
    </source>
</evidence>
<comment type="caution">
    <text evidence="1">The sequence shown here is derived from an EMBL/GenBank/DDBJ whole genome shotgun (WGS) entry which is preliminary data.</text>
</comment>
<name>A0AAV4RXA8_9ARAC</name>